<feature type="compositionally biased region" description="Low complexity" evidence="5">
    <location>
        <begin position="74"/>
        <end position="85"/>
    </location>
</feature>
<dbReference type="InterPro" id="IPR011990">
    <property type="entry name" value="TPR-like_helical_dom_sf"/>
</dbReference>
<sequence length="458" mass="50952">KSDEAFSPPPDHRSGPARAPRSVHAADRDSPAPSGFAGAALIARSRCGTEGAIQADERPARSVVVPRGQAVVGPRSLPRRPLLLSAEGSNEGEAGRKKAPQRSLRSDSTQTSRGAEERRKAKRQRWRHERRFGRGRLPERSEARRERTKHGRPASPITMSCVPVVEHGDEVCANCGKYGSDIIKLKNCTACRLVKYCGVDCQRAHRKQHKKACKQRAAELKDEQLYSQGRERPERDFCPICTLPIPLPMKENSGLNPCCMKQICNGCSVAAKKRGMFDCAFCRTPFPKNDVDSLAMIQARVGKKDPEAINFLGEQYFFGQLGLQRDTQKGVELYTEAEELGSINALFNLGNAYRLGEGVQKDKAKAIHFYKTAAMQGHVLARHNLGCNEAHKGNHHRAVRHFLISVKMGYENSIKAIKEMFMEGVATKEQYAEALKGYQDALEETKSHDRDEAKRLGH</sequence>
<dbReference type="PANTHER" id="PTHR45011">
    <property type="entry name" value="DAP3-BINDING CELL DEATH ENHANCER 1"/>
    <property type="match status" value="1"/>
</dbReference>
<keyword evidence="1" id="KW-0479">Metal-binding</keyword>
<dbReference type="InterPro" id="IPR002893">
    <property type="entry name" value="Znf_MYND"/>
</dbReference>
<dbReference type="SMART" id="SM00671">
    <property type="entry name" value="SEL1"/>
    <property type="match status" value="2"/>
</dbReference>
<dbReference type="InterPro" id="IPR006597">
    <property type="entry name" value="Sel1-like"/>
</dbReference>
<feature type="non-terminal residue" evidence="7">
    <location>
        <position position="1"/>
    </location>
</feature>
<dbReference type="eggNOG" id="KOG1550">
    <property type="taxonomic scope" value="Eukaryota"/>
</dbReference>
<dbReference type="Gene3D" id="6.10.140.2220">
    <property type="match status" value="1"/>
</dbReference>
<keyword evidence="2 4" id="KW-0863">Zinc-finger</keyword>
<evidence type="ECO:0000256" key="1">
    <source>
        <dbReference type="ARBA" id="ARBA00022723"/>
    </source>
</evidence>
<evidence type="ECO:0000256" key="2">
    <source>
        <dbReference type="ARBA" id="ARBA00022771"/>
    </source>
</evidence>
<evidence type="ECO:0000259" key="6">
    <source>
        <dbReference type="PROSITE" id="PS50865"/>
    </source>
</evidence>
<dbReference type="InterPro" id="IPR052748">
    <property type="entry name" value="ISR_Activator"/>
</dbReference>
<evidence type="ECO:0000313" key="7">
    <source>
        <dbReference type="EMBL" id="EJK44256.1"/>
    </source>
</evidence>
<accession>K0R6L7</accession>
<dbReference type="Gene3D" id="1.25.40.10">
    <property type="entry name" value="Tetratricopeptide repeat domain"/>
    <property type="match status" value="1"/>
</dbReference>
<reference evidence="7 8" key="1">
    <citation type="journal article" date="2012" name="Genome Biol.">
        <title>Genome and low-iron response of an oceanic diatom adapted to chronic iron limitation.</title>
        <authorList>
            <person name="Lommer M."/>
            <person name="Specht M."/>
            <person name="Roy A.S."/>
            <person name="Kraemer L."/>
            <person name="Andreson R."/>
            <person name="Gutowska M.A."/>
            <person name="Wolf J."/>
            <person name="Bergner S.V."/>
            <person name="Schilhabel M.B."/>
            <person name="Klostermeier U.C."/>
            <person name="Beiko R.G."/>
            <person name="Rosenstiel P."/>
            <person name="Hippler M."/>
            <person name="Laroche J."/>
        </authorList>
    </citation>
    <scope>NUCLEOTIDE SEQUENCE [LARGE SCALE GENOMIC DNA]</scope>
    <source>
        <strain evidence="7 8">CCMP1005</strain>
    </source>
</reference>
<evidence type="ECO:0000256" key="5">
    <source>
        <dbReference type="SAM" id="MobiDB-lite"/>
    </source>
</evidence>
<keyword evidence="3" id="KW-0862">Zinc</keyword>
<dbReference type="GO" id="GO:0008270">
    <property type="term" value="F:zinc ion binding"/>
    <property type="evidence" value="ECO:0007669"/>
    <property type="project" value="UniProtKB-KW"/>
</dbReference>
<keyword evidence="8" id="KW-1185">Reference proteome</keyword>
<feature type="domain" description="MYND-type" evidence="6">
    <location>
        <begin position="172"/>
        <end position="213"/>
    </location>
</feature>
<feature type="region of interest" description="Disordered" evidence="5">
    <location>
        <begin position="51"/>
        <end position="157"/>
    </location>
</feature>
<dbReference type="Pfam" id="PF08238">
    <property type="entry name" value="Sel1"/>
    <property type="match status" value="2"/>
</dbReference>
<dbReference type="SUPFAM" id="SSF144232">
    <property type="entry name" value="HIT/MYND zinc finger-like"/>
    <property type="match status" value="1"/>
</dbReference>
<evidence type="ECO:0000256" key="4">
    <source>
        <dbReference type="PROSITE-ProRule" id="PRU00134"/>
    </source>
</evidence>
<name>K0R6L7_THAOC</name>
<protein>
    <recommendedName>
        <fullName evidence="6">MYND-type domain-containing protein</fullName>
    </recommendedName>
</protein>
<dbReference type="PROSITE" id="PS50865">
    <property type="entry name" value="ZF_MYND_2"/>
    <property type="match status" value="1"/>
</dbReference>
<evidence type="ECO:0000256" key="3">
    <source>
        <dbReference type="ARBA" id="ARBA00022833"/>
    </source>
</evidence>
<dbReference type="Pfam" id="PF01753">
    <property type="entry name" value="zf-MYND"/>
    <property type="match status" value="1"/>
</dbReference>
<dbReference type="EMBL" id="AGNL01049971">
    <property type="protein sequence ID" value="EJK44256.1"/>
    <property type="molecule type" value="Genomic_DNA"/>
</dbReference>
<feature type="compositionally biased region" description="Basic residues" evidence="5">
    <location>
        <begin position="120"/>
        <end position="134"/>
    </location>
</feature>
<feature type="compositionally biased region" description="Basic and acidic residues" evidence="5">
    <location>
        <begin position="136"/>
        <end position="145"/>
    </location>
</feature>
<dbReference type="SUPFAM" id="SSF81901">
    <property type="entry name" value="HCP-like"/>
    <property type="match status" value="1"/>
</dbReference>
<organism evidence="7 8">
    <name type="scientific">Thalassiosira oceanica</name>
    <name type="common">Marine diatom</name>
    <dbReference type="NCBI Taxonomy" id="159749"/>
    <lineage>
        <taxon>Eukaryota</taxon>
        <taxon>Sar</taxon>
        <taxon>Stramenopiles</taxon>
        <taxon>Ochrophyta</taxon>
        <taxon>Bacillariophyta</taxon>
        <taxon>Coscinodiscophyceae</taxon>
        <taxon>Thalassiosirophycidae</taxon>
        <taxon>Thalassiosirales</taxon>
        <taxon>Thalassiosiraceae</taxon>
        <taxon>Thalassiosira</taxon>
    </lineage>
</organism>
<dbReference type="AlphaFoldDB" id="K0R6L7"/>
<evidence type="ECO:0000313" key="8">
    <source>
        <dbReference type="Proteomes" id="UP000266841"/>
    </source>
</evidence>
<feature type="region of interest" description="Disordered" evidence="5">
    <location>
        <begin position="1"/>
        <end position="36"/>
    </location>
</feature>
<proteinExistence type="predicted"/>
<gene>
    <name evidence="7" type="ORF">THAOC_37223</name>
</gene>
<dbReference type="OrthoDB" id="2384430at2759"/>
<comment type="caution">
    <text evidence="7">The sequence shown here is derived from an EMBL/GenBank/DDBJ whole genome shotgun (WGS) entry which is preliminary data.</text>
</comment>
<dbReference type="PANTHER" id="PTHR45011:SF1">
    <property type="entry name" value="DAP3-BINDING CELL DEATH ENHANCER 1"/>
    <property type="match status" value="1"/>
</dbReference>
<dbReference type="Proteomes" id="UP000266841">
    <property type="component" value="Unassembled WGS sequence"/>
</dbReference>